<dbReference type="AlphaFoldDB" id="A0A7C4PLC0"/>
<comment type="caution">
    <text evidence="6">The sequence shown here is derived from an EMBL/GenBank/DDBJ whole genome shotgun (WGS) entry which is preliminary data.</text>
</comment>
<feature type="transmembrane region" description="Helical" evidence="5">
    <location>
        <begin position="286"/>
        <end position="305"/>
    </location>
</feature>
<evidence type="ECO:0000256" key="4">
    <source>
        <dbReference type="ARBA" id="ARBA00023136"/>
    </source>
</evidence>
<feature type="transmembrane region" description="Helical" evidence="5">
    <location>
        <begin position="6"/>
        <end position="28"/>
    </location>
</feature>
<feature type="transmembrane region" description="Helical" evidence="5">
    <location>
        <begin position="177"/>
        <end position="196"/>
    </location>
</feature>
<proteinExistence type="predicted"/>
<gene>
    <name evidence="6" type="ORF">ENT37_13275</name>
</gene>
<keyword evidence="4 5" id="KW-0472">Membrane</keyword>
<dbReference type="InterPro" id="IPR001694">
    <property type="entry name" value="NADH_UbQ_OxRdtase_su1/FPO"/>
</dbReference>
<dbReference type="GO" id="GO:0005886">
    <property type="term" value="C:plasma membrane"/>
    <property type="evidence" value="ECO:0007669"/>
    <property type="project" value="TreeGrafter"/>
</dbReference>
<name>A0A7C4PLC0_9CHLR</name>
<reference evidence="6" key="1">
    <citation type="journal article" date="2020" name="mSystems">
        <title>Genome- and Community-Level Interaction Insights into Carbon Utilization and Element Cycling Functions of Hydrothermarchaeota in Hydrothermal Sediment.</title>
        <authorList>
            <person name="Zhou Z."/>
            <person name="Liu Y."/>
            <person name="Xu W."/>
            <person name="Pan J."/>
            <person name="Luo Z.H."/>
            <person name="Li M."/>
        </authorList>
    </citation>
    <scope>NUCLEOTIDE SEQUENCE [LARGE SCALE GENOMIC DNA]</scope>
    <source>
        <strain evidence="6">SpSt-573</strain>
    </source>
</reference>
<dbReference type="InterPro" id="IPR052561">
    <property type="entry name" value="ComplexI_Subunit1"/>
</dbReference>
<accession>A0A7C4PLC0</accession>
<keyword evidence="2 5" id="KW-0812">Transmembrane</keyword>
<evidence type="ECO:0000256" key="5">
    <source>
        <dbReference type="SAM" id="Phobius"/>
    </source>
</evidence>
<protein>
    <submittedName>
        <fullName evidence="6">NADH-quinone oxidoreductase subunit H</fullName>
    </submittedName>
</protein>
<dbReference type="PANTHER" id="PTHR43359">
    <property type="entry name" value="FORMATE HYDROGENLYASE SUBUNIT 4"/>
    <property type="match status" value="1"/>
</dbReference>
<feature type="transmembrane region" description="Helical" evidence="5">
    <location>
        <begin position="236"/>
        <end position="255"/>
    </location>
</feature>
<dbReference type="EMBL" id="DSYK01000660">
    <property type="protein sequence ID" value="HGS22820.1"/>
    <property type="molecule type" value="Genomic_DNA"/>
</dbReference>
<feature type="transmembrane region" description="Helical" evidence="5">
    <location>
        <begin position="71"/>
        <end position="94"/>
    </location>
</feature>
<feature type="transmembrane region" description="Helical" evidence="5">
    <location>
        <begin position="262"/>
        <end position="280"/>
    </location>
</feature>
<sequence length="306" mass="33485">MNNLTVHPLIALLLFPGGLFLLGGGLFYEWIDRKLVARFQNRLGPRWFQPLADLVKLLAKEEITPQGVNRALFFMLPVIALASALTSALYVPIAGFVSANSFRGDLIVTLYLLSVLTLCLGLAGANTMNRFALIGATRTLTQLFSYEAPFLLALLGPAIVTKSWQIMTINYYAQQHLWMAITQPIGFVVALVGLMGKLELPPFDAPEAETEIVAGAMTEYSGRGLALFHLGKNVELLIGLTMVAAFYLGGLANPLEFLAKTLGLLVLLTVLQSLFARLRIDQTVGLWWRAGALLALLQLVVVFLLR</sequence>
<feature type="transmembrane region" description="Helical" evidence="5">
    <location>
        <begin position="106"/>
        <end position="125"/>
    </location>
</feature>
<organism evidence="6">
    <name type="scientific">Anaerolinea thermolimosa</name>
    <dbReference type="NCBI Taxonomy" id="229919"/>
    <lineage>
        <taxon>Bacteria</taxon>
        <taxon>Bacillati</taxon>
        <taxon>Chloroflexota</taxon>
        <taxon>Anaerolineae</taxon>
        <taxon>Anaerolineales</taxon>
        <taxon>Anaerolineaceae</taxon>
        <taxon>Anaerolinea</taxon>
    </lineage>
</organism>
<evidence type="ECO:0000256" key="3">
    <source>
        <dbReference type="ARBA" id="ARBA00022989"/>
    </source>
</evidence>
<keyword evidence="3 5" id="KW-1133">Transmembrane helix</keyword>
<evidence type="ECO:0000256" key="1">
    <source>
        <dbReference type="ARBA" id="ARBA00004141"/>
    </source>
</evidence>
<dbReference type="PANTHER" id="PTHR43359:SF1">
    <property type="entry name" value="FORMATE HYDROGENLYASE SUBUNIT 4-RELATED"/>
    <property type="match status" value="1"/>
</dbReference>
<evidence type="ECO:0000256" key="2">
    <source>
        <dbReference type="ARBA" id="ARBA00022692"/>
    </source>
</evidence>
<comment type="subcellular location">
    <subcellularLocation>
        <location evidence="1">Membrane</location>
        <topology evidence="1">Multi-pass membrane protein</topology>
    </subcellularLocation>
</comment>
<dbReference type="Pfam" id="PF00146">
    <property type="entry name" value="NADHdh"/>
    <property type="match status" value="1"/>
</dbReference>
<evidence type="ECO:0000313" key="6">
    <source>
        <dbReference type="EMBL" id="HGS22820.1"/>
    </source>
</evidence>